<protein>
    <submittedName>
        <fullName evidence="4">DUF1343 domain-containing protein</fullName>
    </submittedName>
</protein>
<dbReference type="EMBL" id="JAVTTO010000004">
    <property type="protein sequence ID" value="MDT7833149.1"/>
    <property type="molecule type" value="Genomic_DNA"/>
</dbReference>
<dbReference type="PANTHER" id="PTHR42915">
    <property type="entry name" value="HYPOTHETICAL 460 KDA PROTEIN IN FEUA-SIGW INTERGENIC REGION [PRECURSOR]"/>
    <property type="match status" value="1"/>
</dbReference>
<evidence type="ECO:0000256" key="1">
    <source>
        <dbReference type="SAM" id="SignalP"/>
    </source>
</evidence>
<evidence type="ECO:0000313" key="4">
    <source>
        <dbReference type="EMBL" id="MDT7833149.1"/>
    </source>
</evidence>
<organism evidence="4 5">
    <name type="scientific">Asprobacillus argus</name>
    <dbReference type="NCBI Taxonomy" id="3076534"/>
    <lineage>
        <taxon>Bacteria</taxon>
        <taxon>Pseudomonadati</taxon>
        <taxon>Bacteroidota</taxon>
        <taxon>Flavobacteriia</taxon>
        <taxon>Flavobacteriales</taxon>
        <taxon>Flavobacteriaceae</taxon>
        <taxon>Asprobacillus</taxon>
    </lineage>
</organism>
<name>A0ABU3LHE5_9FLAO</name>
<evidence type="ECO:0000313" key="5">
    <source>
        <dbReference type="Proteomes" id="UP001257277"/>
    </source>
</evidence>
<dbReference type="RefSeq" id="WP_349242399.1">
    <property type="nucleotide sequence ID" value="NZ_JAVTTO010000004.1"/>
</dbReference>
<dbReference type="Proteomes" id="UP001257277">
    <property type="component" value="Unassembled WGS sequence"/>
</dbReference>
<accession>A0ABU3LHE5</accession>
<dbReference type="Gene3D" id="3.90.1150.140">
    <property type="match status" value="1"/>
</dbReference>
<dbReference type="Gene3D" id="3.40.50.12170">
    <property type="entry name" value="Uncharacterised protein PF07075, DUF1343"/>
    <property type="match status" value="1"/>
</dbReference>
<dbReference type="Pfam" id="PF20732">
    <property type="entry name" value="NamZ_C"/>
    <property type="match status" value="1"/>
</dbReference>
<feature type="domain" description="Peptidoglycan beta-N-acetylmuramidase NamZ N-terminal" evidence="2">
    <location>
        <begin position="54"/>
        <end position="259"/>
    </location>
</feature>
<dbReference type="Pfam" id="PF07075">
    <property type="entry name" value="NamZ_N"/>
    <property type="match status" value="1"/>
</dbReference>
<dbReference type="PIRSF" id="PIRSF016719">
    <property type="entry name" value="UCP016719"/>
    <property type="match status" value="1"/>
</dbReference>
<dbReference type="PANTHER" id="PTHR42915:SF1">
    <property type="entry name" value="PEPTIDOGLYCAN BETA-N-ACETYLMURAMIDASE NAMZ"/>
    <property type="match status" value="1"/>
</dbReference>
<gene>
    <name evidence="4" type="ORF">RQM59_12200</name>
</gene>
<comment type="caution">
    <text evidence="4">The sequence shown here is derived from an EMBL/GenBank/DDBJ whole genome shotgun (WGS) entry which is preliminary data.</text>
</comment>
<dbReference type="InterPro" id="IPR048503">
    <property type="entry name" value="NamZ_C"/>
</dbReference>
<dbReference type="InterPro" id="IPR048502">
    <property type="entry name" value="NamZ_N"/>
</dbReference>
<dbReference type="InterPro" id="IPR008302">
    <property type="entry name" value="NamZ"/>
</dbReference>
<feature type="chain" id="PRO_5047376137" evidence="1">
    <location>
        <begin position="24"/>
        <end position="400"/>
    </location>
</feature>
<keyword evidence="5" id="KW-1185">Reference proteome</keyword>
<evidence type="ECO:0000259" key="3">
    <source>
        <dbReference type="Pfam" id="PF20732"/>
    </source>
</evidence>
<keyword evidence="1" id="KW-0732">Signal</keyword>
<proteinExistence type="predicted"/>
<feature type="domain" description="Peptidoglycan beta-N-acetylmuramidase NamZ C-terminal" evidence="3">
    <location>
        <begin position="264"/>
        <end position="399"/>
    </location>
</feature>
<feature type="signal peptide" evidence="1">
    <location>
        <begin position="1"/>
        <end position="23"/>
    </location>
</feature>
<sequence>MVLIPRKSTYLFLFLLISFQLNACAQKPVNNIGIKTGADKTELYVSALKGKRIAIVANQTSVITKKSGEKNTYIHLVDSLLALNIDVKKVFAPEHGFRGKADAGEIVKDGSDTKTGLPIISLYGKNKKPSKDQLKGIDLVVFDIQDVGARFYTYISSLHYVMEACAESNIPVILLDRPNPNGHYIDGPVLEEKHKSFVGMHPVPIVYGMTIGEYGNMINGEKWLANGIQCDLTVIPLQNYTHQSEYSLPIKPSPNLPNDKSINLYPSLCFFEGTNVNAGRGTALQFQIYGSPYLDQTNGFSYTPVSNEGAKYPKHKDKTCYGEDLGSTNRLHQLDLSWLIKAHAQNSKAPFFNAFFVKLAGTSTLQEQVTKGVSEKEIKESWKTELTHFKKIRSKYLRYD</sequence>
<evidence type="ECO:0000259" key="2">
    <source>
        <dbReference type="Pfam" id="PF07075"/>
    </source>
</evidence>
<reference evidence="4 5" key="1">
    <citation type="submission" date="2023-09" db="EMBL/GenBank/DDBJ databases">
        <title>Novel taxa isolated from Blanes Bay.</title>
        <authorList>
            <person name="Rey-Velasco X."/>
            <person name="Lucena T."/>
        </authorList>
    </citation>
    <scope>NUCLEOTIDE SEQUENCE [LARGE SCALE GENOMIC DNA]</scope>
    <source>
        <strain evidence="4 5">S356</strain>
    </source>
</reference>